<reference evidence="1" key="1">
    <citation type="submission" date="2024-03" db="EMBL/GenBank/DDBJ databases">
        <title>Complete genome sequence of Mycoplasma felifaucium Z921 isolated from the trachea of a cheetah.</title>
        <authorList>
            <person name="Spergser J."/>
        </authorList>
    </citation>
    <scope>NUCLEOTIDE SEQUENCE [LARGE SCALE GENOMIC DNA]</scope>
    <source>
        <strain evidence="1">Z921</strain>
    </source>
</reference>
<name>A0ABZ2RSU6_9BACT</name>
<accession>A0ABZ2RSU6</accession>
<evidence type="ECO:0000313" key="2">
    <source>
        <dbReference type="Proteomes" id="UP001477443"/>
    </source>
</evidence>
<sequence length="285" mass="33266">MLHLTEINKTKEIDYLISYVCNKDNLYKLFVNDPKNKQENNYGRFVYEYQSNFSRLKYLLSHIDLMLKVKYFNELFDSAISQLQVSNINHETIRQHADLAHIPTKRYELGDFISENDWSRIKLQYRLRIDSYIKFYGFCKDFINGALDGSGLADSGGALKDSSIEPIGIVIGQVSELLGLVLQIIKKETNWKEIEIDQISHTVFLYSQISLKSKYEIQELYDKTNEISQKVENIDFGYYYLSGEIARGQIKSFRNVVLKILNKAVNEKNKFDNSLIIRANNGTWY</sequence>
<dbReference type="RefSeq" id="WP_338822808.1">
    <property type="nucleotide sequence ID" value="NZ_CP148067.1"/>
</dbReference>
<proteinExistence type="predicted"/>
<keyword evidence="2" id="KW-1185">Reference proteome</keyword>
<protein>
    <submittedName>
        <fullName evidence="1">Uncharacterized protein</fullName>
    </submittedName>
</protein>
<dbReference type="Proteomes" id="UP001477443">
    <property type="component" value="Chromosome"/>
</dbReference>
<organism evidence="1 2">
    <name type="scientific">Mycoplasmopsis felifaucium</name>
    <dbReference type="NCBI Taxonomy" id="35768"/>
    <lineage>
        <taxon>Bacteria</taxon>
        <taxon>Bacillati</taxon>
        <taxon>Mycoplasmatota</taxon>
        <taxon>Mycoplasmoidales</taxon>
        <taxon>Metamycoplasmataceae</taxon>
        <taxon>Mycoplasmopsis</taxon>
    </lineage>
</organism>
<evidence type="ECO:0000313" key="1">
    <source>
        <dbReference type="EMBL" id="WXL29193.1"/>
    </source>
</evidence>
<gene>
    <name evidence="1" type="ORF">WG617_00885</name>
</gene>
<dbReference type="EMBL" id="CP148067">
    <property type="protein sequence ID" value="WXL29193.1"/>
    <property type="molecule type" value="Genomic_DNA"/>
</dbReference>